<evidence type="ECO:0000313" key="3">
    <source>
        <dbReference type="EMBL" id="CAF3596195.1"/>
    </source>
</evidence>
<dbReference type="Proteomes" id="UP000681722">
    <property type="component" value="Unassembled WGS sequence"/>
</dbReference>
<evidence type="ECO:0000313" key="4">
    <source>
        <dbReference type="Proteomes" id="UP000663829"/>
    </source>
</evidence>
<protein>
    <submittedName>
        <fullName evidence="2">Uncharacterized protein</fullName>
    </submittedName>
</protein>
<sequence>MMSDKNSCDNNGTTTGHSSPPSIIYPQKPTSTNFVHYYPSYDKSCPRIYQVINNEHHPSNGVFIHELNHIQQELEAVRISAMQRYKRLQIFNNRINSTLTITATTSTTNCDIDIATLWEQTTIQRDDDNDRELHDIDRKTVYNNRGSYSSRGRPFRGTWPRGRKRGSGRGKGRGRGRTLRIIKRERGSRGAYNGFLPSTPITHIIYPPSPTIQHQQNESIGNYTRQRTYRTLTSTTNGYHDILTPNRNGKRLKINNTHIKQIVPEQFWINLTSTNHRFVNQNDIDELYSLVNFDENFFQTIQLLLSFSEDEQENNNSIQFQYENYKELLNKNQHLDLILLPSQTFLNPIFSHYLQRSIAVKYNHIFKRNIESILNEDDNINVKNKAIQQSSIYTKNKNHNSYTNHFTLDKDLKSTKKRKRSASPVKLKSSTKIGYDEINKTRATKLNELYDRLRECIFIEQKAHERAKHRLSFDEVNQQIQHIDKKISDIMLSCRYRKKNILESKTPLVTTQSWRQRPRKSTLRLYDELKRLLNERTILEAKANCIHESYLKFNYT</sequence>
<feature type="compositionally biased region" description="Polar residues" evidence="1">
    <location>
        <begin position="1"/>
        <end position="21"/>
    </location>
</feature>
<dbReference type="OrthoDB" id="10013955at2759"/>
<name>A0A813TGF3_9BILA</name>
<dbReference type="AlphaFoldDB" id="A0A813TGF3"/>
<feature type="region of interest" description="Disordered" evidence="1">
    <location>
        <begin position="1"/>
        <end position="25"/>
    </location>
</feature>
<comment type="caution">
    <text evidence="2">The sequence shown here is derived from an EMBL/GenBank/DDBJ whole genome shotgun (WGS) entry which is preliminary data.</text>
</comment>
<accession>A0A813TGF3</accession>
<evidence type="ECO:0000256" key="1">
    <source>
        <dbReference type="SAM" id="MobiDB-lite"/>
    </source>
</evidence>
<feature type="region of interest" description="Disordered" evidence="1">
    <location>
        <begin position="144"/>
        <end position="176"/>
    </location>
</feature>
<reference evidence="2" key="1">
    <citation type="submission" date="2021-02" db="EMBL/GenBank/DDBJ databases">
        <authorList>
            <person name="Nowell W R."/>
        </authorList>
    </citation>
    <scope>NUCLEOTIDE SEQUENCE</scope>
</reference>
<dbReference type="EMBL" id="CAJNOQ010000519">
    <property type="protein sequence ID" value="CAF0810569.1"/>
    <property type="molecule type" value="Genomic_DNA"/>
</dbReference>
<dbReference type="Proteomes" id="UP000663829">
    <property type="component" value="Unassembled WGS sequence"/>
</dbReference>
<keyword evidence="4" id="KW-1185">Reference proteome</keyword>
<organism evidence="2 4">
    <name type="scientific">Didymodactylos carnosus</name>
    <dbReference type="NCBI Taxonomy" id="1234261"/>
    <lineage>
        <taxon>Eukaryota</taxon>
        <taxon>Metazoa</taxon>
        <taxon>Spiralia</taxon>
        <taxon>Gnathifera</taxon>
        <taxon>Rotifera</taxon>
        <taxon>Eurotatoria</taxon>
        <taxon>Bdelloidea</taxon>
        <taxon>Philodinida</taxon>
        <taxon>Philodinidae</taxon>
        <taxon>Didymodactylos</taxon>
    </lineage>
</organism>
<gene>
    <name evidence="2" type="ORF">GPM918_LOCUS4006</name>
    <name evidence="3" type="ORF">SRO942_LOCUS4006</name>
</gene>
<dbReference type="EMBL" id="CAJOBC010000519">
    <property type="protein sequence ID" value="CAF3596195.1"/>
    <property type="molecule type" value="Genomic_DNA"/>
</dbReference>
<proteinExistence type="predicted"/>
<feature type="compositionally biased region" description="Basic residues" evidence="1">
    <location>
        <begin position="161"/>
        <end position="176"/>
    </location>
</feature>
<evidence type="ECO:0000313" key="2">
    <source>
        <dbReference type="EMBL" id="CAF0810569.1"/>
    </source>
</evidence>